<accession>A0A0J1H555</accession>
<protein>
    <submittedName>
        <fullName evidence="1">Uncharacterized protein</fullName>
    </submittedName>
</protein>
<reference evidence="1 2" key="1">
    <citation type="submission" date="2015-05" db="EMBL/GenBank/DDBJ databases">
        <title>Photobacterium galathea sp. nov.</title>
        <authorList>
            <person name="Machado H."/>
            <person name="Gram L."/>
        </authorList>
    </citation>
    <scope>NUCLEOTIDE SEQUENCE [LARGE SCALE GENOMIC DNA]</scope>
    <source>
        <strain evidence="1 2">DSM 22954</strain>
    </source>
</reference>
<name>A0A0J1H555_9GAMM</name>
<organism evidence="1 2">
    <name type="scientific">Photobacterium ganghwense</name>
    <dbReference type="NCBI Taxonomy" id="320778"/>
    <lineage>
        <taxon>Bacteria</taxon>
        <taxon>Pseudomonadati</taxon>
        <taxon>Pseudomonadota</taxon>
        <taxon>Gammaproteobacteria</taxon>
        <taxon>Vibrionales</taxon>
        <taxon>Vibrionaceae</taxon>
        <taxon>Photobacterium</taxon>
    </lineage>
</organism>
<keyword evidence="2" id="KW-1185">Reference proteome</keyword>
<dbReference type="AlphaFoldDB" id="A0A0J1H555"/>
<dbReference type="EMBL" id="LDOU01000019">
    <property type="protein sequence ID" value="KLV06863.1"/>
    <property type="molecule type" value="Genomic_DNA"/>
</dbReference>
<comment type="caution">
    <text evidence="1">The sequence shown here is derived from an EMBL/GenBank/DDBJ whole genome shotgun (WGS) entry which is preliminary data.</text>
</comment>
<evidence type="ECO:0000313" key="1">
    <source>
        <dbReference type="EMBL" id="KLV06863.1"/>
    </source>
</evidence>
<evidence type="ECO:0000313" key="2">
    <source>
        <dbReference type="Proteomes" id="UP000035909"/>
    </source>
</evidence>
<sequence>MHCDRGICLLRELNNGSIVQNGRIGTTQRTVVCRIAQSFGISVKSEIGIAEIIAPVGFTTIEFATKHRKPLSVQNLFDDMAGENVLSPWSAWAQQDLLAGSR</sequence>
<dbReference type="Proteomes" id="UP000035909">
    <property type="component" value="Unassembled WGS sequence"/>
</dbReference>
<gene>
    <name evidence="1" type="ORF">ABT57_18195</name>
</gene>
<proteinExistence type="predicted"/>